<dbReference type="RefSeq" id="WP_032239576.1">
    <property type="nucleotide sequence ID" value="NZ_CADIIT010000060.1"/>
</dbReference>
<dbReference type="Pfam" id="PF06252">
    <property type="entry name" value="GemA"/>
    <property type="match status" value="1"/>
</dbReference>
<evidence type="ECO:0000313" key="2">
    <source>
        <dbReference type="Proteomes" id="UP000255201"/>
    </source>
</evidence>
<dbReference type="AlphaFoldDB" id="A0A376K2R1"/>
<reference evidence="1 2" key="1">
    <citation type="submission" date="2018-06" db="EMBL/GenBank/DDBJ databases">
        <authorList>
            <consortium name="Pathogen Informatics"/>
            <person name="Doyle S."/>
        </authorList>
    </citation>
    <scope>NUCLEOTIDE SEQUENCE [LARGE SCALE GENOMIC DNA]</scope>
    <source>
        <strain evidence="1 2">NCTC10764</strain>
    </source>
</reference>
<gene>
    <name evidence="1" type="primary">gemA</name>
    <name evidence="1" type="ORF">NCTC10764_05621</name>
</gene>
<proteinExistence type="predicted"/>
<sequence>MSRTSLIKLIHVARRELHLDDDTYRAFLVQCTGKTSCRELSVTQLEQVLNAMKERGFKKQKKHPRRRFKGYVTPREKIYKIWQQMFLDGFVSDISDAALDKYVERLTARRNGGQGVSTLTWCYGESLQIVLETLKQWHMRCIREAFARHGVPLPVSETGRELRGYDALTSAYARARNSGRIVL</sequence>
<accession>A0A376K2R1</accession>
<dbReference type="EMBL" id="UFZL01000003">
    <property type="protein sequence ID" value="STE77024.1"/>
    <property type="molecule type" value="Genomic_DNA"/>
</dbReference>
<name>A0A376K2R1_ECOLX</name>
<dbReference type="Proteomes" id="UP000255201">
    <property type="component" value="Unassembled WGS sequence"/>
</dbReference>
<protein>
    <submittedName>
        <fullName evidence="1">Mu prophage modulation of host gene protein</fullName>
    </submittedName>
</protein>
<dbReference type="InterPro" id="IPR009363">
    <property type="entry name" value="Phage_Mu_Gp16"/>
</dbReference>
<organism evidence="1 2">
    <name type="scientific">Escherichia coli</name>
    <dbReference type="NCBI Taxonomy" id="562"/>
    <lineage>
        <taxon>Bacteria</taxon>
        <taxon>Pseudomonadati</taxon>
        <taxon>Pseudomonadota</taxon>
        <taxon>Gammaproteobacteria</taxon>
        <taxon>Enterobacterales</taxon>
        <taxon>Enterobacteriaceae</taxon>
        <taxon>Escherichia</taxon>
    </lineage>
</organism>
<evidence type="ECO:0000313" key="1">
    <source>
        <dbReference type="EMBL" id="STE77024.1"/>
    </source>
</evidence>